<protein>
    <submittedName>
        <fullName evidence="1">Uncharacterized protein</fullName>
    </submittedName>
</protein>
<gene>
    <name evidence="1" type="ORF">O1611_g677</name>
</gene>
<comment type="caution">
    <text evidence="1">The sequence shown here is derived from an EMBL/GenBank/DDBJ whole genome shotgun (WGS) entry which is preliminary data.</text>
</comment>
<evidence type="ECO:0000313" key="1">
    <source>
        <dbReference type="EMBL" id="KAJ8132947.1"/>
    </source>
</evidence>
<keyword evidence="2" id="KW-1185">Reference proteome</keyword>
<reference evidence="1" key="1">
    <citation type="submission" date="2022-12" db="EMBL/GenBank/DDBJ databases">
        <title>Genome Sequence of Lasiodiplodia mahajangana.</title>
        <authorList>
            <person name="Buettner E."/>
        </authorList>
    </citation>
    <scope>NUCLEOTIDE SEQUENCE</scope>
    <source>
        <strain evidence="1">VT137</strain>
    </source>
</reference>
<sequence length="144" mass="15234">MELKLSEEDGKSGNPERAQSEKSELSDLIFSFDSDSEAGHNTLAASPQQSCDTIPLHSPSPSSSPTSRSSSVHPDTRANDAPDKALQRRHALDALAPPAGALLVAVAQYLGGPVGRGRYGLTPRLLFYYLVVHAATVDCSCGSR</sequence>
<accession>A0ACC2K043</accession>
<dbReference type="EMBL" id="JAPUUL010000064">
    <property type="protein sequence ID" value="KAJ8132947.1"/>
    <property type="molecule type" value="Genomic_DNA"/>
</dbReference>
<dbReference type="Proteomes" id="UP001153332">
    <property type="component" value="Unassembled WGS sequence"/>
</dbReference>
<proteinExistence type="predicted"/>
<name>A0ACC2K043_9PEZI</name>
<organism evidence="1 2">
    <name type="scientific">Lasiodiplodia mahajangana</name>
    <dbReference type="NCBI Taxonomy" id="1108764"/>
    <lineage>
        <taxon>Eukaryota</taxon>
        <taxon>Fungi</taxon>
        <taxon>Dikarya</taxon>
        <taxon>Ascomycota</taxon>
        <taxon>Pezizomycotina</taxon>
        <taxon>Dothideomycetes</taxon>
        <taxon>Dothideomycetes incertae sedis</taxon>
        <taxon>Botryosphaeriales</taxon>
        <taxon>Botryosphaeriaceae</taxon>
        <taxon>Lasiodiplodia</taxon>
    </lineage>
</organism>
<evidence type="ECO:0000313" key="2">
    <source>
        <dbReference type="Proteomes" id="UP001153332"/>
    </source>
</evidence>